<dbReference type="STRING" id="41997.RV16_GL001774"/>
<reference evidence="4 5" key="1">
    <citation type="submission" date="2013-03" db="EMBL/GenBank/DDBJ databases">
        <title>The Genome Sequence of Enterococcus saccharolyticus ATCC_43076 (Illumina only assembly).</title>
        <authorList>
            <consortium name="The Broad Institute Genomics Platform"/>
            <consortium name="The Broad Institute Genome Sequencing Center for Infectious Disease"/>
            <person name="Earl A."/>
            <person name="Russ C."/>
            <person name="Gilmore M."/>
            <person name="Surin D."/>
            <person name="Walker B."/>
            <person name="Young S."/>
            <person name="Zeng Q."/>
            <person name="Gargeya S."/>
            <person name="Fitzgerald M."/>
            <person name="Haas B."/>
            <person name="Abouelleil A."/>
            <person name="Allen A.W."/>
            <person name="Alvarado L."/>
            <person name="Arachchi H.M."/>
            <person name="Berlin A.M."/>
            <person name="Chapman S.B."/>
            <person name="Gainer-Dewar J."/>
            <person name="Goldberg J."/>
            <person name="Griggs A."/>
            <person name="Gujja S."/>
            <person name="Hansen M."/>
            <person name="Howarth C."/>
            <person name="Imamovic A."/>
            <person name="Ireland A."/>
            <person name="Larimer J."/>
            <person name="McCowan C."/>
            <person name="Murphy C."/>
            <person name="Pearson M."/>
            <person name="Poon T.W."/>
            <person name="Priest M."/>
            <person name="Roberts A."/>
            <person name="Saif S."/>
            <person name="Shea T."/>
            <person name="Sisk P."/>
            <person name="Sykes S."/>
            <person name="Wortman J."/>
            <person name="Nusbaum C."/>
            <person name="Birren B."/>
        </authorList>
    </citation>
    <scope>NUCLEOTIDE SEQUENCE [LARGE SCALE GENOMIC DNA]</scope>
    <source>
        <strain evidence="4 5">ATCC 43076</strain>
    </source>
</reference>
<evidence type="ECO:0000259" key="3">
    <source>
        <dbReference type="PROSITE" id="PS50977"/>
    </source>
</evidence>
<dbReference type="SUPFAM" id="SSF46689">
    <property type="entry name" value="Homeodomain-like"/>
    <property type="match status" value="1"/>
</dbReference>
<dbReference type="PROSITE" id="PS50977">
    <property type="entry name" value="HTH_TETR_2"/>
    <property type="match status" value="1"/>
</dbReference>
<dbReference type="PANTHER" id="PTHR43479">
    <property type="entry name" value="ACREF/ENVCD OPERON REPRESSOR-RELATED"/>
    <property type="match status" value="1"/>
</dbReference>
<keyword evidence="5" id="KW-1185">Reference proteome</keyword>
<dbReference type="PATRIC" id="fig|1139996.3.peg.1509"/>
<dbReference type="Gene3D" id="1.10.357.10">
    <property type="entry name" value="Tetracycline Repressor, domain 2"/>
    <property type="match status" value="1"/>
</dbReference>
<dbReference type="Pfam" id="PF00440">
    <property type="entry name" value="TetR_N"/>
    <property type="match status" value="1"/>
</dbReference>
<dbReference type="RefSeq" id="WP_016175320.1">
    <property type="nucleotide sequence ID" value="NZ_KE136389.1"/>
</dbReference>
<evidence type="ECO:0000313" key="5">
    <source>
        <dbReference type="Proteomes" id="UP000014136"/>
    </source>
</evidence>
<dbReference type="InterPro" id="IPR001647">
    <property type="entry name" value="HTH_TetR"/>
</dbReference>
<dbReference type="InterPro" id="IPR050624">
    <property type="entry name" value="HTH-type_Tx_Regulator"/>
</dbReference>
<comment type="caution">
    <text evidence="4">The sequence shown here is derived from an EMBL/GenBank/DDBJ whole genome shotgun (WGS) entry which is preliminary data.</text>
</comment>
<sequence length="150" mass="17747">MSATQNDRRVRKSKKLLQDSLATLVSEKGVHHITIKELTNKADVHRSTFYAHYADIYDLYEEMENMVISELTELIETNFSLDFTIYYQILFDYIAENKHFCKMLFSNHVTHSFFDRLTLLFKNTCLKSWCIALNTTDVSEELNYLAQYHL</sequence>
<dbReference type="Pfam" id="PF14278">
    <property type="entry name" value="TetR_C_8"/>
    <property type="match status" value="1"/>
</dbReference>
<proteinExistence type="predicted"/>
<dbReference type="AlphaFoldDB" id="S0JMB5"/>
<evidence type="ECO:0000256" key="1">
    <source>
        <dbReference type="ARBA" id="ARBA00023125"/>
    </source>
</evidence>
<dbReference type="PANTHER" id="PTHR43479:SF7">
    <property type="entry name" value="TETR-FAMILY TRANSCRIPTIONAL REGULATOR"/>
    <property type="match status" value="1"/>
</dbReference>
<dbReference type="HOGENOM" id="CLU_087539_0_2_9"/>
<dbReference type="GO" id="GO:0003677">
    <property type="term" value="F:DNA binding"/>
    <property type="evidence" value="ECO:0007669"/>
    <property type="project" value="UniProtKB-UniRule"/>
</dbReference>
<dbReference type="OrthoDB" id="9810250at2"/>
<accession>S0JMB5</accession>
<evidence type="ECO:0000256" key="2">
    <source>
        <dbReference type="PROSITE-ProRule" id="PRU00335"/>
    </source>
</evidence>
<feature type="DNA-binding region" description="H-T-H motif" evidence="2">
    <location>
        <begin position="34"/>
        <end position="53"/>
    </location>
</feature>
<gene>
    <name evidence="4" type="ORF">OMQ_01525</name>
</gene>
<dbReference type="InterPro" id="IPR009057">
    <property type="entry name" value="Homeodomain-like_sf"/>
</dbReference>
<protein>
    <recommendedName>
        <fullName evidence="3">HTH tetR-type domain-containing protein</fullName>
    </recommendedName>
</protein>
<name>S0JMB5_9ENTE</name>
<dbReference type="EMBL" id="AHYT01000005">
    <property type="protein sequence ID" value="EOT29003.1"/>
    <property type="molecule type" value="Genomic_DNA"/>
</dbReference>
<dbReference type="Proteomes" id="UP000014136">
    <property type="component" value="Unassembled WGS sequence"/>
</dbReference>
<dbReference type="eggNOG" id="COG1309">
    <property type="taxonomic scope" value="Bacteria"/>
</dbReference>
<evidence type="ECO:0000313" key="4">
    <source>
        <dbReference type="EMBL" id="EOT29003.1"/>
    </source>
</evidence>
<organism evidence="4 5">
    <name type="scientific">Enterococcus saccharolyticus subsp. saccharolyticus ATCC 43076</name>
    <dbReference type="NCBI Taxonomy" id="1139996"/>
    <lineage>
        <taxon>Bacteria</taxon>
        <taxon>Bacillati</taxon>
        <taxon>Bacillota</taxon>
        <taxon>Bacilli</taxon>
        <taxon>Lactobacillales</taxon>
        <taxon>Enterococcaceae</taxon>
        <taxon>Enterococcus</taxon>
    </lineage>
</organism>
<dbReference type="InterPro" id="IPR039532">
    <property type="entry name" value="TetR_C_Firmicutes"/>
</dbReference>
<keyword evidence="1 2" id="KW-0238">DNA-binding</keyword>
<feature type="domain" description="HTH tetR-type" evidence="3">
    <location>
        <begin position="11"/>
        <end position="71"/>
    </location>
</feature>